<accession>A0A2J6PYN4</accession>
<dbReference type="AlphaFoldDB" id="A0A2J6PYN4"/>
<feature type="region of interest" description="Disordered" evidence="1">
    <location>
        <begin position="203"/>
        <end position="227"/>
    </location>
</feature>
<sequence length="375" mass="42378">MAVQFKTLLSMLSTILQSGANGQVNASVERCWPFPPALTTSEIHQNRFEELLFSPISPVGATFDQNRIEEALFSQTSTASEPGRRAPICSVITWKVKNDSTKSQLPHPTAISKIFEELHPERCYLLDCLQIENRKATELLRSIALLEERLAESKSFFRAGKVKKRLGWLRGWLNEANRQERRILTRLGQVTLEIQTRERWTQIENERRQQTPLNPASPEFQPRGYHVCREPRPPVSCQQWEFYDGQEGSEGTYEPAAEKASSYPSDLAAQRSSSQEDVPGELETTTYPSLHREIRSISLIHRSSSLNNAAEQLGVLSTNTTTATLVPKVKQLSLPGLPDLLIPDLNAWTLTPEGKDVRGLFKDEDQVENAWGRKV</sequence>
<dbReference type="Proteomes" id="UP000235672">
    <property type="component" value="Unassembled WGS sequence"/>
</dbReference>
<keyword evidence="4" id="KW-1185">Reference proteome</keyword>
<protein>
    <recommendedName>
        <fullName evidence="5">HAUS augmin-like complex subunit 6 N-terminal domain-containing protein</fullName>
    </recommendedName>
</protein>
<feature type="signal peptide" evidence="2">
    <location>
        <begin position="1"/>
        <end position="22"/>
    </location>
</feature>
<feature type="region of interest" description="Disordered" evidence="1">
    <location>
        <begin position="246"/>
        <end position="282"/>
    </location>
</feature>
<proteinExistence type="predicted"/>
<dbReference type="EMBL" id="KZ613491">
    <property type="protein sequence ID" value="PMD19145.1"/>
    <property type="molecule type" value="Genomic_DNA"/>
</dbReference>
<evidence type="ECO:0000256" key="1">
    <source>
        <dbReference type="SAM" id="MobiDB-lite"/>
    </source>
</evidence>
<gene>
    <name evidence="3" type="ORF">NA56DRAFT_751016</name>
</gene>
<organism evidence="3 4">
    <name type="scientific">Hyaloscypha hepaticicola</name>
    <dbReference type="NCBI Taxonomy" id="2082293"/>
    <lineage>
        <taxon>Eukaryota</taxon>
        <taxon>Fungi</taxon>
        <taxon>Dikarya</taxon>
        <taxon>Ascomycota</taxon>
        <taxon>Pezizomycotina</taxon>
        <taxon>Leotiomycetes</taxon>
        <taxon>Helotiales</taxon>
        <taxon>Hyaloscyphaceae</taxon>
        <taxon>Hyaloscypha</taxon>
    </lineage>
</organism>
<name>A0A2J6PYN4_9HELO</name>
<evidence type="ECO:0000313" key="3">
    <source>
        <dbReference type="EMBL" id="PMD19145.1"/>
    </source>
</evidence>
<keyword evidence="2" id="KW-0732">Signal</keyword>
<reference evidence="3 4" key="1">
    <citation type="submission" date="2016-05" db="EMBL/GenBank/DDBJ databases">
        <title>A degradative enzymes factory behind the ericoid mycorrhizal symbiosis.</title>
        <authorList>
            <consortium name="DOE Joint Genome Institute"/>
            <person name="Martino E."/>
            <person name="Morin E."/>
            <person name="Grelet G."/>
            <person name="Kuo A."/>
            <person name="Kohler A."/>
            <person name="Daghino S."/>
            <person name="Barry K."/>
            <person name="Choi C."/>
            <person name="Cichocki N."/>
            <person name="Clum A."/>
            <person name="Copeland A."/>
            <person name="Hainaut M."/>
            <person name="Haridas S."/>
            <person name="Labutti K."/>
            <person name="Lindquist E."/>
            <person name="Lipzen A."/>
            <person name="Khouja H.-R."/>
            <person name="Murat C."/>
            <person name="Ohm R."/>
            <person name="Olson A."/>
            <person name="Spatafora J."/>
            <person name="Veneault-Fourrey C."/>
            <person name="Henrissat B."/>
            <person name="Grigoriev I."/>
            <person name="Martin F."/>
            <person name="Perotto S."/>
        </authorList>
    </citation>
    <scope>NUCLEOTIDE SEQUENCE [LARGE SCALE GENOMIC DNA]</scope>
    <source>
        <strain evidence="3 4">UAMH 7357</strain>
    </source>
</reference>
<feature type="chain" id="PRO_5014433243" description="HAUS augmin-like complex subunit 6 N-terminal domain-containing protein" evidence="2">
    <location>
        <begin position="23"/>
        <end position="375"/>
    </location>
</feature>
<evidence type="ECO:0000256" key="2">
    <source>
        <dbReference type="SAM" id="SignalP"/>
    </source>
</evidence>
<evidence type="ECO:0000313" key="4">
    <source>
        <dbReference type="Proteomes" id="UP000235672"/>
    </source>
</evidence>
<evidence type="ECO:0008006" key="5">
    <source>
        <dbReference type="Google" id="ProtNLM"/>
    </source>
</evidence>
<dbReference type="OrthoDB" id="5226586at2759"/>